<gene>
    <name evidence="1" type="ORF">AB205_0068370</name>
</gene>
<sequence length="113" mass="12981">MKFIGEVSWAESSLGFLYFLETPMRCRSVYRDQSLVWIKSMSMEEDPSHMTERILELTLEIIYLLTGESVPPVKSGNHLTIRVPSPHSLKPKKNNDKKILEATKKMIDLLTGE</sequence>
<dbReference type="EMBL" id="KZ003393">
    <property type="protein sequence ID" value="PIO13903.1"/>
    <property type="molecule type" value="Genomic_DNA"/>
</dbReference>
<proteinExistence type="predicted"/>
<keyword evidence="2" id="KW-1185">Reference proteome</keyword>
<reference evidence="2" key="1">
    <citation type="journal article" date="2017" name="Nat. Commun.">
        <title>The North American bullfrog draft genome provides insight into hormonal regulation of long noncoding RNA.</title>
        <authorList>
            <person name="Hammond S.A."/>
            <person name="Warren R.L."/>
            <person name="Vandervalk B.P."/>
            <person name="Kucuk E."/>
            <person name="Khan H."/>
            <person name="Gibb E.A."/>
            <person name="Pandoh P."/>
            <person name="Kirk H."/>
            <person name="Zhao Y."/>
            <person name="Jones M."/>
            <person name="Mungall A.J."/>
            <person name="Coope R."/>
            <person name="Pleasance S."/>
            <person name="Moore R.A."/>
            <person name="Holt R.A."/>
            <person name="Round J.M."/>
            <person name="Ohora S."/>
            <person name="Walle B.V."/>
            <person name="Veldhoen N."/>
            <person name="Helbing C.C."/>
            <person name="Birol I."/>
        </authorList>
    </citation>
    <scope>NUCLEOTIDE SEQUENCE [LARGE SCALE GENOMIC DNA]</scope>
</reference>
<protein>
    <submittedName>
        <fullName evidence="1">Uncharacterized protein</fullName>
    </submittedName>
</protein>
<dbReference type="AlphaFoldDB" id="A0A2G9QFS6"/>
<accession>A0A2G9QFS6</accession>
<evidence type="ECO:0000313" key="2">
    <source>
        <dbReference type="Proteomes" id="UP000228934"/>
    </source>
</evidence>
<dbReference type="Proteomes" id="UP000228934">
    <property type="component" value="Unassembled WGS sequence"/>
</dbReference>
<organism evidence="1 2">
    <name type="scientific">Aquarana catesbeiana</name>
    <name type="common">American bullfrog</name>
    <name type="synonym">Rana catesbeiana</name>
    <dbReference type="NCBI Taxonomy" id="8400"/>
    <lineage>
        <taxon>Eukaryota</taxon>
        <taxon>Metazoa</taxon>
        <taxon>Chordata</taxon>
        <taxon>Craniata</taxon>
        <taxon>Vertebrata</taxon>
        <taxon>Euteleostomi</taxon>
        <taxon>Amphibia</taxon>
        <taxon>Batrachia</taxon>
        <taxon>Anura</taxon>
        <taxon>Neobatrachia</taxon>
        <taxon>Ranoidea</taxon>
        <taxon>Ranidae</taxon>
        <taxon>Aquarana</taxon>
    </lineage>
</organism>
<feature type="non-terminal residue" evidence="1">
    <location>
        <position position="113"/>
    </location>
</feature>
<evidence type="ECO:0000313" key="1">
    <source>
        <dbReference type="EMBL" id="PIO13903.1"/>
    </source>
</evidence>
<name>A0A2G9QFS6_AQUCT</name>